<accession>A0AAD8PNQ4</accession>
<dbReference type="EMBL" id="JAHLJV010000101">
    <property type="protein sequence ID" value="KAK1572963.1"/>
    <property type="molecule type" value="Genomic_DNA"/>
</dbReference>
<gene>
    <name evidence="2" type="ORF">LY79DRAFT_38676</name>
</gene>
<dbReference type="RefSeq" id="XP_060408680.1">
    <property type="nucleotide sequence ID" value="XM_060552906.1"/>
</dbReference>
<evidence type="ECO:0000313" key="2">
    <source>
        <dbReference type="EMBL" id="KAK1572963.1"/>
    </source>
</evidence>
<feature type="region of interest" description="Disordered" evidence="1">
    <location>
        <begin position="1"/>
        <end position="36"/>
    </location>
</feature>
<evidence type="ECO:0000256" key="1">
    <source>
        <dbReference type="SAM" id="MobiDB-lite"/>
    </source>
</evidence>
<name>A0AAD8PNQ4_9PEZI</name>
<keyword evidence="3" id="KW-1185">Reference proteome</keyword>
<dbReference type="GeneID" id="85437146"/>
<feature type="region of interest" description="Disordered" evidence="1">
    <location>
        <begin position="80"/>
        <end position="170"/>
    </location>
</feature>
<sequence length="170" mass="18927">MRPASHQKRVWRGGQARPRRGSMMGNQKQVDLSDGSLGRGWMGEGFPVRSILSRSTDIYRATMTTTPPCRLLVGSGHALARTRARRPESQLTLRLTSPWKTSSKPERAKPMEGQQRAHAAHSPSRVQPLRRPAAPFYTRRRRCVAGQAIQAEPHCPNKKQAKGHPVPLGV</sequence>
<dbReference type="AlphaFoldDB" id="A0AAD8PNQ4"/>
<protein>
    <submittedName>
        <fullName evidence="2">Uncharacterized protein</fullName>
    </submittedName>
</protein>
<dbReference type="Proteomes" id="UP001230504">
    <property type="component" value="Unassembled WGS sequence"/>
</dbReference>
<evidence type="ECO:0000313" key="3">
    <source>
        <dbReference type="Proteomes" id="UP001230504"/>
    </source>
</evidence>
<feature type="compositionally biased region" description="Basic residues" evidence="1">
    <location>
        <begin position="1"/>
        <end position="11"/>
    </location>
</feature>
<proteinExistence type="predicted"/>
<reference evidence="2" key="1">
    <citation type="submission" date="2021-06" db="EMBL/GenBank/DDBJ databases">
        <title>Comparative genomics, transcriptomics and evolutionary studies reveal genomic signatures of adaptation to plant cell wall in hemibiotrophic fungi.</title>
        <authorList>
            <consortium name="DOE Joint Genome Institute"/>
            <person name="Baroncelli R."/>
            <person name="Diaz J.F."/>
            <person name="Benocci T."/>
            <person name="Peng M."/>
            <person name="Battaglia E."/>
            <person name="Haridas S."/>
            <person name="Andreopoulos W."/>
            <person name="Labutti K."/>
            <person name="Pangilinan J."/>
            <person name="Floch G.L."/>
            <person name="Makela M.R."/>
            <person name="Henrissat B."/>
            <person name="Grigoriev I.V."/>
            <person name="Crouch J.A."/>
            <person name="De Vries R.P."/>
            <person name="Sukno S.A."/>
            <person name="Thon M.R."/>
        </authorList>
    </citation>
    <scope>NUCLEOTIDE SEQUENCE</scope>
    <source>
        <strain evidence="2">CBS 125086</strain>
    </source>
</reference>
<organism evidence="2 3">
    <name type="scientific">Colletotrichum navitas</name>
    <dbReference type="NCBI Taxonomy" id="681940"/>
    <lineage>
        <taxon>Eukaryota</taxon>
        <taxon>Fungi</taxon>
        <taxon>Dikarya</taxon>
        <taxon>Ascomycota</taxon>
        <taxon>Pezizomycotina</taxon>
        <taxon>Sordariomycetes</taxon>
        <taxon>Hypocreomycetidae</taxon>
        <taxon>Glomerellales</taxon>
        <taxon>Glomerellaceae</taxon>
        <taxon>Colletotrichum</taxon>
        <taxon>Colletotrichum graminicola species complex</taxon>
    </lineage>
</organism>
<feature type="compositionally biased region" description="Polar residues" evidence="1">
    <location>
        <begin position="89"/>
        <end position="102"/>
    </location>
</feature>
<comment type="caution">
    <text evidence="2">The sequence shown here is derived from an EMBL/GenBank/DDBJ whole genome shotgun (WGS) entry which is preliminary data.</text>
</comment>